<feature type="region of interest" description="Disordered" evidence="1">
    <location>
        <begin position="50"/>
        <end position="75"/>
    </location>
</feature>
<evidence type="ECO:0008006" key="4">
    <source>
        <dbReference type="Google" id="ProtNLM"/>
    </source>
</evidence>
<organism evidence="2 3">
    <name type="scientific">Elysia marginata</name>
    <dbReference type="NCBI Taxonomy" id="1093978"/>
    <lineage>
        <taxon>Eukaryota</taxon>
        <taxon>Metazoa</taxon>
        <taxon>Spiralia</taxon>
        <taxon>Lophotrochozoa</taxon>
        <taxon>Mollusca</taxon>
        <taxon>Gastropoda</taxon>
        <taxon>Heterobranchia</taxon>
        <taxon>Euthyneura</taxon>
        <taxon>Panpulmonata</taxon>
        <taxon>Sacoglossa</taxon>
        <taxon>Placobranchoidea</taxon>
        <taxon>Plakobranchidae</taxon>
        <taxon>Elysia</taxon>
    </lineage>
</organism>
<name>A0AAV4I6N5_9GAST</name>
<comment type="caution">
    <text evidence="2">The sequence shown here is derived from an EMBL/GenBank/DDBJ whole genome shotgun (WGS) entry which is preliminary data.</text>
</comment>
<protein>
    <recommendedName>
        <fullName evidence="4">Reverse transcriptase domain-containing protein</fullName>
    </recommendedName>
</protein>
<dbReference type="Proteomes" id="UP000762676">
    <property type="component" value="Unassembled WGS sequence"/>
</dbReference>
<accession>A0AAV4I6N5</accession>
<proteinExistence type="predicted"/>
<evidence type="ECO:0000256" key="1">
    <source>
        <dbReference type="SAM" id="MobiDB-lite"/>
    </source>
</evidence>
<gene>
    <name evidence="2" type="ORF">ElyMa_002955900</name>
</gene>
<evidence type="ECO:0000313" key="2">
    <source>
        <dbReference type="EMBL" id="GFS06104.1"/>
    </source>
</evidence>
<dbReference type="EMBL" id="BMAT01006097">
    <property type="protein sequence ID" value="GFS06104.1"/>
    <property type="molecule type" value="Genomic_DNA"/>
</dbReference>
<feature type="compositionally biased region" description="Basic and acidic residues" evidence="1">
    <location>
        <begin position="63"/>
        <end position="75"/>
    </location>
</feature>
<evidence type="ECO:0000313" key="3">
    <source>
        <dbReference type="Proteomes" id="UP000762676"/>
    </source>
</evidence>
<sequence>MLDSIAESWKTYGMEMNAKKTKTMHIRKEKNWPWRAELKAEKVEDALKGAGLTTSSNGPTAVHMEKSNGKLRVERNDESWLPPFGLQKAL</sequence>
<dbReference type="AlphaFoldDB" id="A0AAV4I6N5"/>
<keyword evidence="3" id="KW-1185">Reference proteome</keyword>
<reference evidence="2 3" key="1">
    <citation type="journal article" date="2021" name="Elife">
        <title>Chloroplast acquisition without the gene transfer in kleptoplastic sea slugs, Plakobranchus ocellatus.</title>
        <authorList>
            <person name="Maeda T."/>
            <person name="Takahashi S."/>
            <person name="Yoshida T."/>
            <person name="Shimamura S."/>
            <person name="Takaki Y."/>
            <person name="Nagai Y."/>
            <person name="Toyoda A."/>
            <person name="Suzuki Y."/>
            <person name="Arimoto A."/>
            <person name="Ishii H."/>
            <person name="Satoh N."/>
            <person name="Nishiyama T."/>
            <person name="Hasebe M."/>
            <person name="Maruyama T."/>
            <person name="Minagawa J."/>
            <person name="Obokata J."/>
            <person name="Shigenobu S."/>
        </authorList>
    </citation>
    <scope>NUCLEOTIDE SEQUENCE [LARGE SCALE GENOMIC DNA]</scope>
</reference>